<organism evidence="2 3">
    <name type="scientific">Gigaspora rosea</name>
    <dbReference type="NCBI Taxonomy" id="44941"/>
    <lineage>
        <taxon>Eukaryota</taxon>
        <taxon>Fungi</taxon>
        <taxon>Fungi incertae sedis</taxon>
        <taxon>Mucoromycota</taxon>
        <taxon>Glomeromycotina</taxon>
        <taxon>Glomeromycetes</taxon>
        <taxon>Diversisporales</taxon>
        <taxon>Gigasporaceae</taxon>
        <taxon>Gigaspora</taxon>
    </lineage>
</organism>
<comment type="caution">
    <text evidence="2">The sequence shown here is derived from an EMBL/GenBank/DDBJ whole genome shotgun (WGS) entry which is preliminary data.</text>
</comment>
<sequence>MTFFYLKFQFETNYNSKEPNKYHAQEFVKIRNNKQLCLGNYNSKTNKELGIKEIFKANIYVEFANGTDEECLAYCGKFYNRCKNPAHNPNPKKGENDSEVSGPFEFIFDENKFNSESEEKKMKIIIKTINEVQKGRDIDEVIDKYAPYCERWAYTPQGLERRYRKKFPGLYEKDDIKQFENYNNDEINYNRVLIDNFYGSMSWTNFLRLTDRNHCLINVKYGKTNIVAIYICITANGPIKNLYKNLRECNSSIDIEAFIRRVRYIIKFERDPIDSRIGKGNITFIINIPKSDPGKRIIVASNIDKKERFIDEKINNPQIESKTNYESELNFDDSDFTRSKKKGKYRQDNIIVQEYVKEQLNNNIEQEQLEIQQFIEQKQLEIQQFIEQKQLEIQKKLSISESESDNSVEYDSSISNYYSDDSNYIKHLKKQNKINRKQKIESSNKNNNIQQKKQQKFNNTNAIDQEQIQIQQFYQKLLETKKNIVENNDDNFNMQEDIELDISKCEEFNRKNKNNSLYLGLKHSFNNL</sequence>
<dbReference type="Proteomes" id="UP000266673">
    <property type="component" value="Unassembled WGS sequence"/>
</dbReference>
<accession>A0A397V2C7</accession>
<evidence type="ECO:0000313" key="2">
    <source>
        <dbReference type="EMBL" id="RIB15537.1"/>
    </source>
</evidence>
<evidence type="ECO:0000313" key="3">
    <source>
        <dbReference type="Proteomes" id="UP000266673"/>
    </source>
</evidence>
<keyword evidence="3" id="KW-1185">Reference proteome</keyword>
<keyword evidence="1" id="KW-0175">Coiled coil</keyword>
<proteinExistence type="predicted"/>
<reference evidence="2 3" key="1">
    <citation type="submission" date="2018-06" db="EMBL/GenBank/DDBJ databases">
        <title>Comparative genomics reveals the genomic features of Rhizophagus irregularis, R. cerebriforme, R. diaphanum and Gigaspora rosea, and their symbiotic lifestyle signature.</title>
        <authorList>
            <person name="Morin E."/>
            <person name="San Clemente H."/>
            <person name="Chen E.C.H."/>
            <person name="De La Providencia I."/>
            <person name="Hainaut M."/>
            <person name="Kuo A."/>
            <person name="Kohler A."/>
            <person name="Murat C."/>
            <person name="Tang N."/>
            <person name="Roy S."/>
            <person name="Loubradou J."/>
            <person name="Henrissat B."/>
            <person name="Grigoriev I.V."/>
            <person name="Corradi N."/>
            <person name="Roux C."/>
            <person name="Martin F.M."/>
        </authorList>
    </citation>
    <scope>NUCLEOTIDE SEQUENCE [LARGE SCALE GENOMIC DNA]</scope>
    <source>
        <strain evidence="2 3">DAOM 194757</strain>
    </source>
</reference>
<evidence type="ECO:0000256" key="1">
    <source>
        <dbReference type="SAM" id="Coils"/>
    </source>
</evidence>
<dbReference type="AlphaFoldDB" id="A0A397V2C7"/>
<name>A0A397V2C7_9GLOM</name>
<dbReference type="EMBL" id="QKWP01000736">
    <property type="protein sequence ID" value="RIB15537.1"/>
    <property type="molecule type" value="Genomic_DNA"/>
</dbReference>
<feature type="coiled-coil region" evidence="1">
    <location>
        <begin position="357"/>
        <end position="384"/>
    </location>
</feature>
<protein>
    <submittedName>
        <fullName evidence="2">Uncharacterized protein</fullName>
    </submittedName>
</protein>
<gene>
    <name evidence="2" type="ORF">C2G38_2192130</name>
</gene>